<keyword evidence="2" id="KW-1185">Reference proteome</keyword>
<reference evidence="1" key="1">
    <citation type="submission" date="2022-10" db="EMBL/GenBank/DDBJ databases">
        <title>Culturing micro-colonial fungi from biological soil crusts in the Mojave desert and describing Neophaeococcomyces mojavensis, and introducing the new genera and species Taxawa tesnikishii.</title>
        <authorList>
            <person name="Kurbessoian T."/>
            <person name="Stajich J.E."/>
        </authorList>
    </citation>
    <scope>NUCLEOTIDE SEQUENCE</scope>
    <source>
        <strain evidence="1">TK_41</strain>
    </source>
</reference>
<dbReference type="AlphaFoldDB" id="A0AA38X9E5"/>
<dbReference type="EMBL" id="JAPDRK010000009">
    <property type="protein sequence ID" value="KAJ9608994.1"/>
    <property type="molecule type" value="Genomic_DNA"/>
</dbReference>
<comment type="caution">
    <text evidence="1">The sequence shown here is derived from an EMBL/GenBank/DDBJ whole genome shotgun (WGS) entry which is preliminary data.</text>
</comment>
<dbReference type="Proteomes" id="UP001172673">
    <property type="component" value="Unassembled WGS sequence"/>
</dbReference>
<accession>A0AA38X9E5</accession>
<evidence type="ECO:0000313" key="1">
    <source>
        <dbReference type="EMBL" id="KAJ9608994.1"/>
    </source>
</evidence>
<organism evidence="1 2">
    <name type="scientific">Cladophialophora chaetospira</name>
    <dbReference type="NCBI Taxonomy" id="386627"/>
    <lineage>
        <taxon>Eukaryota</taxon>
        <taxon>Fungi</taxon>
        <taxon>Dikarya</taxon>
        <taxon>Ascomycota</taxon>
        <taxon>Pezizomycotina</taxon>
        <taxon>Eurotiomycetes</taxon>
        <taxon>Chaetothyriomycetidae</taxon>
        <taxon>Chaetothyriales</taxon>
        <taxon>Herpotrichiellaceae</taxon>
        <taxon>Cladophialophora</taxon>
    </lineage>
</organism>
<protein>
    <submittedName>
        <fullName evidence="1">Uncharacterized protein</fullName>
    </submittedName>
</protein>
<sequence>MSSTNTGPVAYPGDDVLLDANMIYDQFITIPGCSPAEVFPWLVQLGAGRAGWYLPFSVENWLVPKKSRASRVVRPEWTALTPGSRVYDYKMPLMDSEPPWFEVVSISPLSTEGRGEDPSSEKALVYRSERYGCVFTWTLMARRDDSRAESSKGDTVVEPGTIVHLRFRGQIQSTGWKRKVIVFGGGIMDYLTTAPMLLGLRERAIAAKTRRQD</sequence>
<name>A0AA38X9E5_9EURO</name>
<proteinExistence type="predicted"/>
<gene>
    <name evidence="1" type="ORF">H2200_006765</name>
</gene>
<evidence type="ECO:0000313" key="2">
    <source>
        <dbReference type="Proteomes" id="UP001172673"/>
    </source>
</evidence>